<evidence type="ECO:0000256" key="6">
    <source>
        <dbReference type="SAM" id="SignalP"/>
    </source>
</evidence>
<feature type="region of interest" description="Disordered" evidence="5">
    <location>
        <begin position="320"/>
        <end position="376"/>
    </location>
</feature>
<feature type="compositionally biased region" description="Acidic residues" evidence="5">
    <location>
        <begin position="403"/>
        <end position="414"/>
    </location>
</feature>
<dbReference type="Proteomes" id="UP000604083">
    <property type="component" value="Unassembled WGS sequence"/>
</dbReference>
<organism evidence="7 8">
    <name type="scientific">Roseibacillus ishigakijimensis</name>
    <dbReference type="NCBI Taxonomy" id="454146"/>
    <lineage>
        <taxon>Bacteria</taxon>
        <taxon>Pseudomonadati</taxon>
        <taxon>Verrucomicrobiota</taxon>
        <taxon>Verrucomicrobiia</taxon>
        <taxon>Verrucomicrobiales</taxon>
        <taxon>Verrucomicrobiaceae</taxon>
        <taxon>Roseibacillus</taxon>
    </lineage>
</organism>
<dbReference type="RefSeq" id="WP_200392821.1">
    <property type="nucleotide sequence ID" value="NZ_JAENIO010000051.1"/>
</dbReference>
<feature type="compositionally biased region" description="Basic and acidic residues" evidence="5">
    <location>
        <begin position="457"/>
        <end position="470"/>
    </location>
</feature>
<feature type="region of interest" description="Disordered" evidence="5">
    <location>
        <begin position="390"/>
        <end position="476"/>
    </location>
</feature>
<name>A0A934RVU7_9BACT</name>
<feature type="compositionally biased region" description="Low complexity" evidence="5">
    <location>
        <begin position="328"/>
        <end position="343"/>
    </location>
</feature>
<evidence type="ECO:0000313" key="7">
    <source>
        <dbReference type="EMBL" id="MBK1835386.1"/>
    </source>
</evidence>
<feature type="chain" id="PRO_5036930365" description="Thrombospondin type 3 repeat-containing protein" evidence="6">
    <location>
        <begin position="25"/>
        <end position="769"/>
    </location>
</feature>
<protein>
    <recommendedName>
        <fullName evidence="9">Thrombospondin type 3 repeat-containing protein</fullName>
    </recommendedName>
</protein>
<dbReference type="AlphaFoldDB" id="A0A934RVU7"/>
<comment type="caution">
    <text evidence="7">The sequence shown here is derived from an EMBL/GenBank/DDBJ whole genome shotgun (WGS) entry which is preliminary data.</text>
</comment>
<keyword evidence="3 6" id="KW-0732">Signal</keyword>
<dbReference type="PANTHER" id="PTHR37467">
    <property type="entry name" value="EXPORTED CALCIUM-BINDING GLYCOPROTEIN-RELATED"/>
    <property type="match status" value="1"/>
</dbReference>
<feature type="compositionally biased region" description="Acidic residues" evidence="5">
    <location>
        <begin position="427"/>
        <end position="440"/>
    </location>
</feature>
<evidence type="ECO:0000256" key="3">
    <source>
        <dbReference type="ARBA" id="ARBA00022729"/>
    </source>
</evidence>
<dbReference type="EMBL" id="JAENIO010000051">
    <property type="protein sequence ID" value="MBK1835386.1"/>
    <property type="molecule type" value="Genomic_DNA"/>
</dbReference>
<evidence type="ECO:0008006" key="9">
    <source>
        <dbReference type="Google" id="ProtNLM"/>
    </source>
</evidence>
<evidence type="ECO:0000256" key="2">
    <source>
        <dbReference type="ARBA" id="ARBA00022525"/>
    </source>
</evidence>
<keyword evidence="2" id="KW-0964">Secreted</keyword>
<evidence type="ECO:0000256" key="4">
    <source>
        <dbReference type="ARBA" id="ARBA00022837"/>
    </source>
</evidence>
<evidence type="ECO:0000256" key="5">
    <source>
        <dbReference type="SAM" id="MobiDB-lite"/>
    </source>
</evidence>
<proteinExistence type="predicted"/>
<feature type="signal peptide" evidence="6">
    <location>
        <begin position="1"/>
        <end position="24"/>
    </location>
</feature>
<keyword evidence="8" id="KW-1185">Reference proteome</keyword>
<dbReference type="InterPro" id="IPR053180">
    <property type="entry name" value="Ca-binding_acidic-repeat"/>
</dbReference>
<gene>
    <name evidence="7" type="ORF">JIN78_15055</name>
</gene>
<keyword evidence="4" id="KW-0106">Calcium</keyword>
<evidence type="ECO:0000313" key="8">
    <source>
        <dbReference type="Proteomes" id="UP000604083"/>
    </source>
</evidence>
<dbReference type="InterPro" id="IPR059100">
    <property type="entry name" value="TSP3_bac"/>
</dbReference>
<reference evidence="7" key="1">
    <citation type="submission" date="2021-01" db="EMBL/GenBank/DDBJ databases">
        <title>Modified the classification status of verrucomicrobia.</title>
        <authorList>
            <person name="Feng X."/>
        </authorList>
    </citation>
    <scope>NUCLEOTIDE SEQUENCE</scope>
    <source>
        <strain evidence="7">KCTC 12986</strain>
    </source>
</reference>
<feature type="region of interest" description="Disordered" evidence="5">
    <location>
        <begin position="295"/>
        <end position="314"/>
    </location>
</feature>
<dbReference type="Pfam" id="PF18884">
    <property type="entry name" value="TSP3_bac"/>
    <property type="match status" value="7"/>
</dbReference>
<feature type="compositionally biased region" description="Acidic residues" evidence="5">
    <location>
        <begin position="345"/>
        <end position="361"/>
    </location>
</feature>
<comment type="subcellular location">
    <subcellularLocation>
        <location evidence="1">Secreted</location>
    </subcellularLocation>
</comment>
<dbReference type="PANTHER" id="PTHR37467:SF1">
    <property type="entry name" value="EXPORTED CALCIUM-BINDING GLYCOPROTEIN"/>
    <property type="match status" value="1"/>
</dbReference>
<evidence type="ECO:0000256" key="1">
    <source>
        <dbReference type="ARBA" id="ARBA00004613"/>
    </source>
</evidence>
<sequence>MKQNQPFTLTSALLLGALPGVLSAQTTLLDASFDGIENDLNNTFSLLTNHDATASGATWDQETGTVTNTGGTNVTGAVSETTIDFPSVGSDLIVVTFEVENASGNLGYNGLFLGLQVGEPGNNLGSNLWNNLSPVLGVNFSGRSNPPREVRLAHAAPEAGEQFLSLGQTASAASMADGFTIILTLSATQWDLNIEGLETEEGSAISGTSGEWADLSLDFADLPATMRVASSIQQGQTIDLARIKVEQFDTSDSDEDGLPDYYELANGLNANNPADASADADADGGADGLTNLEEFAAGTNPQDSDSDDDGLKDGEEVKATLNPYDGMAPGTTAGSTGSGLPTDPLDPDSDDDGLSDFEELDNGNGSISNPWTDDTDDDLLLDAFEIAYNLDPTSTAPPHGDADDPDEDGADNYEEQLIGSDPRNPDSDGDGLTDGEEYIDTTDPTNPDTDGDNLNDFEEKQADTDPKMADSDQDGFPDYLEVVGETDPLNFDSFPSYAPITWSVDVLDSLDDLVTTGALLYAENMNGEATTVNGVPFTGHLSDTSPRGTANILTFTNSNIAVPEFYQGPVSEFVPLLTTSWSGGASSLIVLTGLTPGETYLVQTGRSDNRNFGSIPGRYMTADGFGGEDANEPVGPNNTIFGGAEAPALIFTGLFTATGERQVFDWSQYNAGGSAGGTNLAFVQVRVADFSAPIEVTAYTRDASGIHLSFGNLDPAKSYQLTRSSTLEDGFPLVVAGPRQANGPSDTFTDTSSEFPGRAFYRLEEVPAN</sequence>
<accession>A0A934RVU7</accession>